<name>A0A517U4U1_9BACT</name>
<comment type="similarity">
    <text evidence="7 9">Belongs to the peroxiredoxin family. Prx6 subfamily.</text>
</comment>
<feature type="binding site" evidence="9">
    <location>
        <position position="152"/>
    </location>
    <ligand>
        <name>substrate</name>
    </ligand>
</feature>
<keyword evidence="3 9" id="KW-0575">Peroxidase</keyword>
<evidence type="ECO:0000256" key="8">
    <source>
        <dbReference type="ARBA" id="ARBA00037420"/>
    </source>
</evidence>
<comment type="similarity">
    <text evidence="1">Belongs to the peroxiredoxin family. AhpC/Prx1 subfamily.</text>
</comment>
<feature type="disulfide bond" description="Interchain (with Cys-75); in linked form" evidence="9">
    <location>
        <position position="235"/>
    </location>
</feature>
<dbReference type="GO" id="GO:0045454">
    <property type="term" value="P:cell redox homeostasis"/>
    <property type="evidence" value="ECO:0007669"/>
    <property type="project" value="TreeGrafter"/>
</dbReference>
<comment type="subcellular location">
    <subcellularLocation>
        <location evidence="9">Cytoplasm</location>
    </subcellularLocation>
</comment>
<keyword evidence="12" id="KW-1185">Reference proteome</keyword>
<evidence type="ECO:0000256" key="9">
    <source>
        <dbReference type="HAMAP-Rule" id="MF_00401"/>
    </source>
</evidence>
<dbReference type="InterPro" id="IPR050217">
    <property type="entry name" value="Peroxiredoxin"/>
</dbReference>
<gene>
    <name evidence="11" type="primary">prxU</name>
    <name evidence="11" type="ORF">I41_48880</name>
</gene>
<dbReference type="Pfam" id="PF10417">
    <property type="entry name" value="1-cysPrx_C"/>
    <property type="match status" value="1"/>
</dbReference>
<evidence type="ECO:0000313" key="11">
    <source>
        <dbReference type="EMBL" id="QDT75648.1"/>
    </source>
</evidence>
<comment type="catalytic activity">
    <reaction evidence="9">
        <text>a hydroperoxide + [thioredoxin]-dithiol = an alcohol + [thioredoxin]-disulfide + H2O</text>
        <dbReference type="Rhea" id="RHEA:62620"/>
        <dbReference type="Rhea" id="RHEA-COMP:10698"/>
        <dbReference type="Rhea" id="RHEA-COMP:10700"/>
        <dbReference type="ChEBI" id="CHEBI:15377"/>
        <dbReference type="ChEBI" id="CHEBI:29950"/>
        <dbReference type="ChEBI" id="CHEBI:30879"/>
        <dbReference type="ChEBI" id="CHEBI:35924"/>
        <dbReference type="ChEBI" id="CHEBI:50058"/>
        <dbReference type="EC" id="1.11.1.24"/>
    </reaction>
</comment>
<reference evidence="11 12" key="1">
    <citation type="submission" date="2019-02" db="EMBL/GenBank/DDBJ databases">
        <title>Deep-cultivation of Planctomycetes and their phenomic and genomic characterization uncovers novel biology.</title>
        <authorList>
            <person name="Wiegand S."/>
            <person name="Jogler M."/>
            <person name="Boedeker C."/>
            <person name="Pinto D."/>
            <person name="Vollmers J."/>
            <person name="Rivas-Marin E."/>
            <person name="Kohn T."/>
            <person name="Peeters S.H."/>
            <person name="Heuer A."/>
            <person name="Rast P."/>
            <person name="Oberbeckmann S."/>
            <person name="Bunk B."/>
            <person name="Jeske O."/>
            <person name="Meyerdierks A."/>
            <person name="Storesund J.E."/>
            <person name="Kallscheuer N."/>
            <person name="Luecker S."/>
            <person name="Lage O.M."/>
            <person name="Pohl T."/>
            <person name="Merkel B.J."/>
            <person name="Hornburger P."/>
            <person name="Mueller R.-W."/>
            <person name="Bruemmer F."/>
            <person name="Labrenz M."/>
            <person name="Spormann A.M."/>
            <person name="Op den Camp H."/>
            <person name="Overmann J."/>
            <person name="Amann R."/>
            <person name="Jetten M.S.M."/>
            <person name="Mascher T."/>
            <person name="Medema M.H."/>
            <person name="Devos D.P."/>
            <person name="Kaster A.-K."/>
            <person name="Ovreas L."/>
            <person name="Rohde M."/>
            <person name="Galperin M.Y."/>
            <person name="Jogler C."/>
        </authorList>
    </citation>
    <scope>NUCLEOTIDE SEQUENCE [LARGE SCALE GENOMIC DNA]</scope>
    <source>
        <strain evidence="11 12">I41</strain>
    </source>
</reference>
<dbReference type="PANTHER" id="PTHR10681">
    <property type="entry name" value="THIOREDOXIN PEROXIDASE"/>
    <property type="match status" value="1"/>
</dbReference>
<comment type="subunit">
    <text evidence="9">Homodecamer. Pentamer of dimers that assemble into a ring structure.</text>
</comment>
<feature type="disulfide bond" description="Alternate" evidence="9">
    <location>
        <begin position="229"/>
        <end position="235"/>
    </location>
</feature>
<dbReference type="NCBIfam" id="NF009668">
    <property type="entry name" value="PRK13189.1"/>
    <property type="match status" value="1"/>
</dbReference>
<evidence type="ECO:0000256" key="6">
    <source>
        <dbReference type="ARBA" id="ARBA00023284"/>
    </source>
</evidence>
<keyword evidence="2 9" id="KW-0963">Cytoplasm</keyword>
<dbReference type="GO" id="GO:0008379">
    <property type="term" value="F:thioredoxin peroxidase activity"/>
    <property type="evidence" value="ECO:0007669"/>
    <property type="project" value="TreeGrafter"/>
</dbReference>
<evidence type="ECO:0000256" key="7">
    <source>
        <dbReference type="ARBA" id="ARBA00025719"/>
    </source>
</evidence>
<keyword evidence="4 9" id="KW-0049">Antioxidant</keyword>
<dbReference type="PANTHER" id="PTHR10681:SF128">
    <property type="entry name" value="THIOREDOXIN-DEPENDENT PEROXIDE REDUCTASE, MITOCHONDRIAL"/>
    <property type="match status" value="1"/>
</dbReference>
<dbReference type="RefSeq" id="WP_145435401.1">
    <property type="nucleotide sequence ID" value="NZ_CP036339.1"/>
</dbReference>
<dbReference type="CDD" id="cd03016">
    <property type="entry name" value="PRX_1cys"/>
    <property type="match status" value="1"/>
</dbReference>
<feature type="disulfide bond" description="Interchain (with Cys-235); in linked form" evidence="9">
    <location>
        <position position="75"/>
    </location>
</feature>
<dbReference type="InterPro" id="IPR036249">
    <property type="entry name" value="Thioredoxin-like_sf"/>
</dbReference>
<dbReference type="Gene3D" id="3.30.1020.10">
    <property type="entry name" value="Antioxidant, Horf6, Chain A, domain2"/>
    <property type="match status" value="1"/>
</dbReference>
<dbReference type="HAMAP" id="MF_00401">
    <property type="entry name" value="Peroxiredoxin"/>
    <property type="match status" value="1"/>
</dbReference>
<dbReference type="Gene3D" id="3.40.30.10">
    <property type="entry name" value="Glutaredoxin"/>
    <property type="match status" value="1"/>
</dbReference>
<dbReference type="InterPro" id="IPR045020">
    <property type="entry name" value="PRX_1cys"/>
</dbReference>
<evidence type="ECO:0000256" key="2">
    <source>
        <dbReference type="ARBA" id="ARBA00022490"/>
    </source>
</evidence>
<proteinExistence type="inferred from homology"/>
<evidence type="ECO:0000313" key="12">
    <source>
        <dbReference type="Proteomes" id="UP000317909"/>
    </source>
</evidence>
<dbReference type="InterPro" id="IPR000866">
    <property type="entry name" value="AhpC/TSA"/>
</dbReference>
<evidence type="ECO:0000256" key="4">
    <source>
        <dbReference type="ARBA" id="ARBA00022862"/>
    </source>
</evidence>
<dbReference type="EC" id="1.11.1.24" evidence="9"/>
<evidence type="ECO:0000256" key="1">
    <source>
        <dbReference type="ARBA" id="ARBA00009796"/>
    </source>
</evidence>
<dbReference type="OrthoDB" id="9812811at2"/>
<organism evidence="11 12">
    <name type="scientific">Lacipirellula limnantheis</name>
    <dbReference type="NCBI Taxonomy" id="2528024"/>
    <lineage>
        <taxon>Bacteria</taxon>
        <taxon>Pseudomonadati</taxon>
        <taxon>Planctomycetota</taxon>
        <taxon>Planctomycetia</taxon>
        <taxon>Pirellulales</taxon>
        <taxon>Lacipirellulaceae</taxon>
        <taxon>Lacipirellula</taxon>
    </lineage>
</organism>
<accession>A0A517U4U1</accession>
<dbReference type="InterPro" id="IPR022915">
    <property type="entry name" value="Peroxiredoxin_TDXH"/>
</dbReference>
<keyword evidence="9" id="KW-1015">Disulfide bond</keyword>
<dbReference type="GO" id="GO:0005829">
    <property type="term" value="C:cytosol"/>
    <property type="evidence" value="ECO:0007669"/>
    <property type="project" value="TreeGrafter"/>
</dbReference>
<protein>
    <recommendedName>
        <fullName evidence="9">Peroxiredoxin</fullName>
        <ecNumber evidence="9">1.11.1.24</ecNumber>
    </recommendedName>
    <alternativeName>
        <fullName evidence="9">Thioredoxin peroxidase</fullName>
    </alternativeName>
    <alternativeName>
        <fullName evidence="9">Thioredoxin-dependent peroxiredoxin</fullName>
    </alternativeName>
</protein>
<dbReference type="EMBL" id="CP036339">
    <property type="protein sequence ID" value="QDT75648.1"/>
    <property type="molecule type" value="Genomic_DNA"/>
</dbReference>
<dbReference type="Pfam" id="PF00578">
    <property type="entry name" value="AhpC-TSA"/>
    <property type="match status" value="1"/>
</dbReference>
<dbReference type="GO" id="GO:0033554">
    <property type="term" value="P:cellular response to stress"/>
    <property type="evidence" value="ECO:0007669"/>
    <property type="project" value="TreeGrafter"/>
</dbReference>
<dbReference type="PROSITE" id="PS51352">
    <property type="entry name" value="THIOREDOXIN_2"/>
    <property type="match status" value="1"/>
</dbReference>
<evidence type="ECO:0000256" key="5">
    <source>
        <dbReference type="ARBA" id="ARBA00023002"/>
    </source>
</evidence>
<comment type="miscellaneous">
    <text evidence="9">The active site is a conserved redox-active cysteine residue, the peroxidatic cysteine (C(P)), which makes the nucleophilic attack on the peroxide substrate. The peroxide oxidizes the C(P)-SH to cysteine sulfenic acid (C(P)-SOH), which then reacts with another cysteine residue, the resolving cysteine (C(R)), to form a disulfide bridge. The disulfide is subsequently reduced by an appropriate electron donor to complete the catalytic cycle. Although the primary sequence of this enzyme is similar to those of the 1-Cys Prx6 enzymes, its catalytic properties resemble those of the typical 2-Cys Prxs and C(R) is provided by the other dimeric subunit to form an intersubunit disulfide. The disulfide is subsequently reduced by thioredoxin.</text>
</comment>
<keyword evidence="5 9" id="KW-0560">Oxidoreductase</keyword>
<dbReference type="SUPFAM" id="SSF52833">
    <property type="entry name" value="Thioredoxin-like"/>
    <property type="match status" value="1"/>
</dbReference>
<sequence length="247" mass="27219">MCEQKHQRESIVTGQSLAERPANEPAITTAAAAPRLNELAPDFRALTTHGPNQLTDYRGRWLVLFSHPSDFTPVCTTEFIAFAKAHPSFQAIECDLLGLSIDSVFSHIAWARNIKEKFGVEIPFPIIEDLSMRVAHAYGMVQPGASDTSAVRAVFVIDPESMLRAMLYYPMSNGRSVAEILRLVQALQTSDRQKVATPEGWTPGAEVIVPPPKTTAEADRRVTAGDPACVDWYFCKREAEEDLSTAS</sequence>
<dbReference type="AlphaFoldDB" id="A0A517U4U1"/>
<dbReference type="KEGG" id="llh:I41_48880"/>
<feature type="active site" description="Cysteine sulfenic acid (-SOH) intermediate" evidence="9">
    <location>
        <position position="75"/>
    </location>
</feature>
<dbReference type="InterPro" id="IPR019479">
    <property type="entry name" value="Peroxiredoxin_C"/>
</dbReference>
<evidence type="ECO:0000259" key="10">
    <source>
        <dbReference type="PROSITE" id="PS51352"/>
    </source>
</evidence>
<dbReference type="Proteomes" id="UP000317909">
    <property type="component" value="Chromosome"/>
</dbReference>
<feature type="domain" description="Thioredoxin" evidence="10">
    <location>
        <begin position="34"/>
        <end position="189"/>
    </location>
</feature>
<dbReference type="GO" id="GO:0042744">
    <property type="term" value="P:hydrogen peroxide catabolic process"/>
    <property type="evidence" value="ECO:0007669"/>
    <property type="project" value="TreeGrafter"/>
</dbReference>
<comment type="function">
    <text evidence="8 9">Thiol-specific peroxidase that catalyzes the reduction of hydrogen peroxide and organic hydroperoxides to water and alcohols, respectively. Plays a role in cell protection against oxidative stress by detoxifying peroxides.</text>
</comment>
<dbReference type="InterPro" id="IPR013766">
    <property type="entry name" value="Thioredoxin_domain"/>
</dbReference>
<evidence type="ECO:0000256" key="3">
    <source>
        <dbReference type="ARBA" id="ARBA00022559"/>
    </source>
</evidence>
<dbReference type="GO" id="GO:0006979">
    <property type="term" value="P:response to oxidative stress"/>
    <property type="evidence" value="ECO:0007669"/>
    <property type="project" value="TreeGrafter"/>
</dbReference>
<keyword evidence="6 9" id="KW-0676">Redox-active center</keyword>